<feature type="compositionally biased region" description="Polar residues" evidence="1">
    <location>
        <begin position="181"/>
        <end position="190"/>
    </location>
</feature>
<organism evidence="2 3">
    <name type="scientific">Marasmius tenuissimus</name>
    <dbReference type="NCBI Taxonomy" id="585030"/>
    <lineage>
        <taxon>Eukaryota</taxon>
        <taxon>Fungi</taxon>
        <taxon>Dikarya</taxon>
        <taxon>Basidiomycota</taxon>
        <taxon>Agaricomycotina</taxon>
        <taxon>Agaricomycetes</taxon>
        <taxon>Agaricomycetidae</taxon>
        <taxon>Agaricales</taxon>
        <taxon>Marasmiineae</taxon>
        <taxon>Marasmiaceae</taxon>
        <taxon>Marasmius</taxon>
    </lineage>
</organism>
<dbReference type="Proteomes" id="UP001437256">
    <property type="component" value="Unassembled WGS sequence"/>
</dbReference>
<evidence type="ECO:0000256" key="1">
    <source>
        <dbReference type="SAM" id="MobiDB-lite"/>
    </source>
</evidence>
<dbReference type="EMBL" id="JBBXMP010000090">
    <property type="protein sequence ID" value="KAL0063001.1"/>
    <property type="molecule type" value="Genomic_DNA"/>
</dbReference>
<gene>
    <name evidence="2" type="ORF">AAF712_010132</name>
</gene>
<sequence>MPGIDGADRTDASNKSAFSEYAFRHGESWYRFANETLGREASNGELYLITGFDKSNSWENAVIYNRSNANSYTLAFTTAGLGPEGRLKLSKTTSNGSSLSHRCSSDETFHNQSLFIRGFRISVRQGVRARFGSRTKVVSTYKAPQGEILDTLGGIPFGGSCGSSGSVASSSRYPAAGSPPMNDTSSSDSSGPWDGESDTSWEEDFIPESNIHHPLVAINDYILKSREDATLVVTHDDDWISLLDDNHVRQ</sequence>
<keyword evidence="3" id="KW-1185">Reference proteome</keyword>
<reference evidence="2 3" key="1">
    <citation type="submission" date="2024-05" db="EMBL/GenBank/DDBJ databases">
        <title>A draft genome resource for the thread blight pathogen Marasmius tenuissimus strain MS-2.</title>
        <authorList>
            <person name="Yulfo-Soto G.E."/>
            <person name="Baruah I.K."/>
            <person name="Amoako-Attah I."/>
            <person name="Bukari Y."/>
            <person name="Meinhardt L.W."/>
            <person name="Bailey B.A."/>
            <person name="Cohen S.P."/>
        </authorList>
    </citation>
    <scope>NUCLEOTIDE SEQUENCE [LARGE SCALE GENOMIC DNA]</scope>
    <source>
        <strain evidence="2 3">MS-2</strain>
    </source>
</reference>
<name>A0ABR2ZPJ6_9AGAR</name>
<protein>
    <submittedName>
        <fullName evidence="2">Uncharacterized protein</fullName>
    </submittedName>
</protein>
<evidence type="ECO:0000313" key="2">
    <source>
        <dbReference type="EMBL" id="KAL0063001.1"/>
    </source>
</evidence>
<feature type="region of interest" description="Disordered" evidence="1">
    <location>
        <begin position="168"/>
        <end position="201"/>
    </location>
</feature>
<evidence type="ECO:0000313" key="3">
    <source>
        <dbReference type="Proteomes" id="UP001437256"/>
    </source>
</evidence>
<comment type="caution">
    <text evidence="2">The sequence shown here is derived from an EMBL/GenBank/DDBJ whole genome shotgun (WGS) entry which is preliminary data.</text>
</comment>
<proteinExistence type="predicted"/>
<accession>A0ABR2ZPJ6</accession>